<feature type="compositionally biased region" description="Basic and acidic residues" evidence="1">
    <location>
        <begin position="191"/>
        <end position="211"/>
    </location>
</feature>
<dbReference type="EMBL" id="CAJPDR010000179">
    <property type="protein sequence ID" value="CAF9923967.1"/>
    <property type="molecule type" value="Genomic_DNA"/>
</dbReference>
<dbReference type="Proteomes" id="UP000664203">
    <property type="component" value="Unassembled WGS sequence"/>
</dbReference>
<keyword evidence="3" id="KW-1185">Reference proteome</keyword>
<evidence type="ECO:0008006" key="4">
    <source>
        <dbReference type="Google" id="ProtNLM"/>
    </source>
</evidence>
<sequence>MSLKNFSRIPIITRSYLVPRTTTRTATITNASSTSRRFLNTSTSKMATKGTSDAGQLISETTKQQGGTYKGSTAAQMQSQITKQRNLEETAAKVISKLDTAPGTVTAEDASLLHSREARVTGGPTKGDFASQAQSVAAANEQGATVQSNGAPTNSVKAGLTSAQQSQLDREANYVEAAEKVGTKMATEPENVTKEDGDLLHSRETKAHGAPEKGGMASQAQSLAAKNAGDKA</sequence>
<evidence type="ECO:0000256" key="1">
    <source>
        <dbReference type="SAM" id="MobiDB-lite"/>
    </source>
</evidence>
<proteinExistence type="predicted"/>
<comment type="caution">
    <text evidence="2">The sequence shown here is derived from an EMBL/GenBank/DDBJ whole genome shotgun (WGS) entry which is preliminary data.</text>
</comment>
<dbReference type="OrthoDB" id="2799468at2759"/>
<evidence type="ECO:0000313" key="2">
    <source>
        <dbReference type="EMBL" id="CAF9923967.1"/>
    </source>
</evidence>
<evidence type="ECO:0000313" key="3">
    <source>
        <dbReference type="Proteomes" id="UP000664203"/>
    </source>
</evidence>
<feature type="region of interest" description="Disordered" evidence="1">
    <location>
        <begin position="140"/>
        <end position="159"/>
    </location>
</feature>
<protein>
    <recommendedName>
        <fullName evidence="4">SMP domain-containing protein</fullName>
    </recommendedName>
</protein>
<gene>
    <name evidence="2" type="ORF">ALECFALPRED_002577</name>
</gene>
<organism evidence="2 3">
    <name type="scientific">Alectoria fallacina</name>
    <dbReference type="NCBI Taxonomy" id="1903189"/>
    <lineage>
        <taxon>Eukaryota</taxon>
        <taxon>Fungi</taxon>
        <taxon>Dikarya</taxon>
        <taxon>Ascomycota</taxon>
        <taxon>Pezizomycotina</taxon>
        <taxon>Lecanoromycetes</taxon>
        <taxon>OSLEUM clade</taxon>
        <taxon>Lecanoromycetidae</taxon>
        <taxon>Lecanorales</taxon>
        <taxon>Lecanorineae</taxon>
        <taxon>Parmeliaceae</taxon>
        <taxon>Alectoria</taxon>
    </lineage>
</organism>
<reference evidence="2" key="1">
    <citation type="submission" date="2021-03" db="EMBL/GenBank/DDBJ databases">
        <authorList>
            <person name="Tagirdzhanova G."/>
        </authorList>
    </citation>
    <scope>NUCLEOTIDE SEQUENCE</scope>
</reference>
<accession>A0A8H3FEX5</accession>
<name>A0A8H3FEX5_9LECA</name>
<dbReference type="AlphaFoldDB" id="A0A8H3FEX5"/>
<feature type="region of interest" description="Disordered" evidence="1">
    <location>
        <begin position="180"/>
        <end position="232"/>
    </location>
</feature>